<comment type="caution">
    <text evidence="3">The sequence shown here is derived from an EMBL/GenBank/DDBJ whole genome shotgun (WGS) entry which is preliminary data.</text>
</comment>
<reference evidence="3 4" key="1">
    <citation type="submission" date="2024-03" db="EMBL/GenBank/DDBJ databases">
        <title>Whole genomes of four grape xylem sap localized bacterial endophytes.</title>
        <authorList>
            <person name="Kumar G."/>
            <person name="Savka M.A."/>
        </authorList>
    </citation>
    <scope>NUCLEOTIDE SEQUENCE [LARGE SCALE GENOMIC DNA]</scope>
    <source>
        <strain evidence="3 4">RIT_GXS8</strain>
    </source>
</reference>
<feature type="transmembrane region" description="Helical" evidence="2">
    <location>
        <begin position="37"/>
        <end position="55"/>
    </location>
</feature>
<feature type="transmembrane region" description="Helical" evidence="2">
    <location>
        <begin position="61"/>
        <end position="80"/>
    </location>
</feature>
<dbReference type="RefSeq" id="WP_340195764.1">
    <property type="nucleotide sequence ID" value="NZ_JBBKAP010000009.1"/>
</dbReference>
<accession>A0ABU8Y6R4</accession>
<evidence type="ECO:0000256" key="1">
    <source>
        <dbReference type="SAM" id="MobiDB-lite"/>
    </source>
</evidence>
<organism evidence="3 4">
    <name type="scientific">Curtobacterium citreum</name>
    <dbReference type="NCBI Taxonomy" id="2036"/>
    <lineage>
        <taxon>Bacteria</taxon>
        <taxon>Bacillati</taxon>
        <taxon>Actinomycetota</taxon>
        <taxon>Actinomycetes</taxon>
        <taxon>Micrococcales</taxon>
        <taxon>Microbacteriaceae</taxon>
        <taxon>Curtobacterium</taxon>
    </lineage>
</organism>
<dbReference type="Proteomes" id="UP001370299">
    <property type="component" value="Unassembled WGS sequence"/>
</dbReference>
<feature type="transmembrane region" description="Helical" evidence="2">
    <location>
        <begin position="144"/>
        <end position="169"/>
    </location>
</feature>
<feature type="compositionally biased region" description="Basic and acidic residues" evidence="1">
    <location>
        <begin position="1"/>
        <end position="18"/>
    </location>
</feature>
<keyword evidence="2" id="KW-0812">Transmembrane</keyword>
<sequence length="177" mass="18711">MATERVDERPADEHDPYGRRPGYVTGVDGRTDRTTTAMVVGIVAGFLARVVLGFLGLAEWAALLGGIVIGLVVWLVLRALRRRADRIAGRSPDAVPQARDRAIAEANGGRRFFIAPNPVVVIVMGGIFVAVGVAPPVLDGATVAGLLTAVLVFASGLFFVVQGVGTLVVRRRERSGQ</sequence>
<keyword evidence="2" id="KW-1133">Transmembrane helix</keyword>
<evidence type="ECO:0000256" key="2">
    <source>
        <dbReference type="SAM" id="Phobius"/>
    </source>
</evidence>
<keyword evidence="2" id="KW-0472">Membrane</keyword>
<protein>
    <submittedName>
        <fullName evidence="3">Uncharacterized protein</fullName>
    </submittedName>
</protein>
<proteinExistence type="predicted"/>
<gene>
    <name evidence="3" type="ORF">WMN62_02670</name>
</gene>
<evidence type="ECO:0000313" key="3">
    <source>
        <dbReference type="EMBL" id="MEK0170362.1"/>
    </source>
</evidence>
<feature type="region of interest" description="Disordered" evidence="1">
    <location>
        <begin position="1"/>
        <end position="22"/>
    </location>
</feature>
<dbReference type="EMBL" id="JBBLYY010000019">
    <property type="protein sequence ID" value="MEK0170362.1"/>
    <property type="molecule type" value="Genomic_DNA"/>
</dbReference>
<feature type="transmembrane region" description="Helical" evidence="2">
    <location>
        <begin position="119"/>
        <end position="138"/>
    </location>
</feature>
<evidence type="ECO:0000313" key="4">
    <source>
        <dbReference type="Proteomes" id="UP001370299"/>
    </source>
</evidence>
<keyword evidence="4" id="KW-1185">Reference proteome</keyword>
<name>A0ABU8Y6R4_9MICO</name>